<name>A0A557QXZ1_9RHOO</name>
<dbReference type="PANTHER" id="PTHR45947:SF3">
    <property type="entry name" value="SULFOQUINOVOSYL TRANSFERASE SQD2"/>
    <property type="match status" value="1"/>
</dbReference>
<dbReference type="SUPFAM" id="SSF53756">
    <property type="entry name" value="UDP-Glycosyltransferase/glycogen phosphorylase"/>
    <property type="match status" value="1"/>
</dbReference>
<dbReference type="AlphaFoldDB" id="A0A557QXZ1"/>
<proteinExistence type="predicted"/>
<dbReference type="Proteomes" id="UP000319502">
    <property type="component" value="Unassembled WGS sequence"/>
</dbReference>
<comment type="caution">
    <text evidence="1">The sequence shown here is derived from an EMBL/GenBank/DDBJ whole genome shotgun (WGS) entry which is preliminary data.</text>
</comment>
<dbReference type="OrthoDB" id="9775208at2"/>
<dbReference type="Gene3D" id="3.40.50.2000">
    <property type="entry name" value="Glycogen Phosphorylase B"/>
    <property type="match status" value="2"/>
</dbReference>
<evidence type="ECO:0000313" key="1">
    <source>
        <dbReference type="EMBL" id="TVO57749.1"/>
    </source>
</evidence>
<keyword evidence="1" id="KW-0808">Transferase</keyword>
<dbReference type="PANTHER" id="PTHR45947">
    <property type="entry name" value="SULFOQUINOVOSYL TRANSFERASE SQD2"/>
    <property type="match status" value="1"/>
</dbReference>
<dbReference type="RefSeq" id="WP_144309204.1">
    <property type="nucleotide sequence ID" value="NZ_VMNK01000006.1"/>
</dbReference>
<dbReference type="Pfam" id="PF13692">
    <property type="entry name" value="Glyco_trans_1_4"/>
    <property type="match status" value="1"/>
</dbReference>
<dbReference type="InterPro" id="IPR050194">
    <property type="entry name" value="Glycosyltransferase_grp1"/>
</dbReference>
<organism evidence="1 2">
    <name type="scientific">Denitromonas halophila</name>
    <dbReference type="NCBI Taxonomy" id="1629404"/>
    <lineage>
        <taxon>Bacteria</taxon>
        <taxon>Pseudomonadati</taxon>
        <taxon>Pseudomonadota</taxon>
        <taxon>Betaproteobacteria</taxon>
        <taxon>Rhodocyclales</taxon>
        <taxon>Zoogloeaceae</taxon>
        <taxon>Denitromonas</taxon>
    </lineage>
</organism>
<dbReference type="GO" id="GO:0016757">
    <property type="term" value="F:glycosyltransferase activity"/>
    <property type="evidence" value="ECO:0007669"/>
    <property type="project" value="TreeGrafter"/>
</dbReference>
<dbReference type="EMBL" id="VMNK01000006">
    <property type="protein sequence ID" value="TVO57749.1"/>
    <property type="molecule type" value="Genomic_DNA"/>
</dbReference>
<evidence type="ECO:0000313" key="2">
    <source>
        <dbReference type="Proteomes" id="UP000319502"/>
    </source>
</evidence>
<reference evidence="1 2" key="1">
    <citation type="submission" date="2019-07" db="EMBL/GenBank/DDBJ databases">
        <title>The pathways for chlorine oxyanion respiration interact through the shared metabolite chlorate.</title>
        <authorList>
            <person name="Barnum T.P."/>
            <person name="Cheng Y."/>
            <person name="Hill K.A."/>
            <person name="Lucas L.N."/>
            <person name="Carlson H.K."/>
            <person name="Coates J.D."/>
        </authorList>
    </citation>
    <scope>NUCLEOTIDE SEQUENCE [LARGE SCALE GENOMIC DNA]</scope>
    <source>
        <strain evidence="1 2">SFB-3</strain>
    </source>
</reference>
<keyword evidence="2" id="KW-1185">Reference proteome</keyword>
<sequence length="360" mass="38691">MPDFIYLARGRPQRPRANLIQTLHTVEAIAKAGVSARLYVPPLPRGFDTAGFLAGMGIRHPIDLRGALTLHSKWKGWPFVLTHRRELREAKTVYTRVPDFSVLLARTGLRHFLEVHDTESLIADGLMTPLLQAHQHGLLRGLAAITAAGRDALVEAGFDPARIVVLPSGVDLPAFSAVPTATEADLAQPHALYVGRISRDRGLPLFEAIAAAGFQVTLIGPRDHEPVLPHENLRVENAVPHAEVPAALAHGAVALMPYQADLRHAATISPIKLFEAMAAGRLVIASDLAPIREVVRHGENGLLVPAGDSAAWLAAMRQVQSDPAAALAMAEAGRITARDYGWDARAAKLLAFAHNTDAHA</sequence>
<gene>
    <name evidence="1" type="ORF">FHP91_08775</name>
</gene>
<accession>A0A557QXZ1</accession>
<protein>
    <submittedName>
        <fullName evidence="1">Glycosyltransferase family 4 protein</fullName>
    </submittedName>
</protein>